<dbReference type="SUPFAM" id="SSF47923">
    <property type="entry name" value="Ypt/Rab-GAP domain of gyp1p"/>
    <property type="match status" value="1"/>
</dbReference>
<proteinExistence type="predicted"/>
<accession>Q23AW4</accession>
<protein>
    <recommendedName>
        <fullName evidence="1">Rab-GAP TBC domain-containing protein</fullName>
    </recommendedName>
</protein>
<dbReference type="InterPro" id="IPR035969">
    <property type="entry name" value="Rab-GAP_TBC_sf"/>
</dbReference>
<organism evidence="2 3">
    <name type="scientific">Tetrahymena thermophila (strain SB210)</name>
    <dbReference type="NCBI Taxonomy" id="312017"/>
    <lineage>
        <taxon>Eukaryota</taxon>
        <taxon>Sar</taxon>
        <taxon>Alveolata</taxon>
        <taxon>Ciliophora</taxon>
        <taxon>Intramacronucleata</taxon>
        <taxon>Oligohymenophorea</taxon>
        <taxon>Hymenostomatida</taxon>
        <taxon>Tetrahymenina</taxon>
        <taxon>Tetrahymenidae</taxon>
        <taxon>Tetrahymena</taxon>
    </lineage>
</organism>
<evidence type="ECO:0000259" key="1">
    <source>
        <dbReference type="PROSITE" id="PS50086"/>
    </source>
</evidence>
<keyword evidence="3" id="KW-1185">Reference proteome</keyword>
<dbReference type="GeneID" id="7825413"/>
<dbReference type="RefSeq" id="XP_001013965.2">
    <property type="nucleotide sequence ID" value="XM_001013965.2"/>
</dbReference>
<dbReference type="InterPro" id="IPR000195">
    <property type="entry name" value="Rab-GAP-TBC_dom"/>
</dbReference>
<reference evidence="3" key="1">
    <citation type="journal article" date="2006" name="PLoS Biol.">
        <title>Macronuclear genome sequence of the ciliate Tetrahymena thermophila, a model eukaryote.</title>
        <authorList>
            <person name="Eisen J.A."/>
            <person name="Coyne R.S."/>
            <person name="Wu M."/>
            <person name="Wu D."/>
            <person name="Thiagarajan M."/>
            <person name="Wortman J.R."/>
            <person name="Badger J.H."/>
            <person name="Ren Q."/>
            <person name="Amedeo P."/>
            <person name="Jones K.M."/>
            <person name="Tallon L.J."/>
            <person name="Delcher A.L."/>
            <person name="Salzberg S.L."/>
            <person name="Silva J.C."/>
            <person name="Haas B.J."/>
            <person name="Majoros W.H."/>
            <person name="Farzad M."/>
            <person name="Carlton J.M."/>
            <person name="Smith R.K. Jr."/>
            <person name="Garg J."/>
            <person name="Pearlman R.E."/>
            <person name="Karrer K.M."/>
            <person name="Sun L."/>
            <person name="Manning G."/>
            <person name="Elde N.C."/>
            <person name="Turkewitz A.P."/>
            <person name="Asai D.J."/>
            <person name="Wilkes D.E."/>
            <person name="Wang Y."/>
            <person name="Cai H."/>
            <person name="Collins K."/>
            <person name="Stewart B.A."/>
            <person name="Lee S.R."/>
            <person name="Wilamowska K."/>
            <person name="Weinberg Z."/>
            <person name="Ruzzo W.L."/>
            <person name="Wloga D."/>
            <person name="Gaertig J."/>
            <person name="Frankel J."/>
            <person name="Tsao C.-C."/>
            <person name="Gorovsky M.A."/>
            <person name="Keeling P.J."/>
            <person name="Waller R.F."/>
            <person name="Patron N.J."/>
            <person name="Cherry J.M."/>
            <person name="Stover N.A."/>
            <person name="Krieger C.J."/>
            <person name="del Toro C."/>
            <person name="Ryder H.F."/>
            <person name="Williamson S.C."/>
            <person name="Barbeau R.A."/>
            <person name="Hamilton E.P."/>
            <person name="Orias E."/>
        </authorList>
    </citation>
    <scope>NUCLEOTIDE SEQUENCE [LARGE SCALE GENOMIC DNA]</scope>
    <source>
        <strain evidence="3">SB210</strain>
    </source>
</reference>
<dbReference type="KEGG" id="tet:TTHERM_00654130"/>
<feature type="domain" description="Rab-GAP TBC" evidence="1">
    <location>
        <begin position="779"/>
        <end position="1067"/>
    </location>
</feature>
<dbReference type="SMART" id="SM00164">
    <property type="entry name" value="TBC"/>
    <property type="match status" value="1"/>
</dbReference>
<gene>
    <name evidence="2" type="ORF">TTHERM_00654130</name>
</gene>
<dbReference type="STRING" id="312017.Q23AW4"/>
<dbReference type="PROSITE" id="PS50086">
    <property type="entry name" value="TBC_RABGAP"/>
    <property type="match status" value="1"/>
</dbReference>
<evidence type="ECO:0000313" key="3">
    <source>
        <dbReference type="Proteomes" id="UP000009168"/>
    </source>
</evidence>
<dbReference type="InParanoid" id="Q23AW4"/>
<dbReference type="Gene3D" id="1.10.472.80">
    <property type="entry name" value="Ypt/Rab-GAP domain of gyp1p, domain 3"/>
    <property type="match status" value="1"/>
</dbReference>
<dbReference type="OrthoDB" id="327975at2759"/>
<dbReference type="EMBL" id="GG662720">
    <property type="protein sequence ID" value="EAR93720.2"/>
    <property type="molecule type" value="Genomic_DNA"/>
</dbReference>
<dbReference type="HOGENOM" id="CLU_234368_0_0_1"/>
<dbReference type="Proteomes" id="UP000009168">
    <property type="component" value="Unassembled WGS sequence"/>
</dbReference>
<name>Q23AW4_TETTS</name>
<evidence type="ECO:0000313" key="2">
    <source>
        <dbReference type="EMBL" id="EAR93720.2"/>
    </source>
</evidence>
<sequence length="2159" mass="253595">MSSTYADPKSFYKQGNECIIQNRSVQDGWLQGIDQNEYFNYLYNALYIIKKQKLVDQQSQQSQYNQYVISEIERVKQKKYSNEELKQLTTSFNQNNSHLEVQLMKPKKMFEMEKIGKKSGSVVRRLIFFENDKLYQLKNNETTKPIKRLLEFPKSFILQSLDQYENLSAKEKANQVAWTKGVNKKMARMLMSLQSRPKGIIVYFDLYEDGIMLRDFLISMKVKQQFDRFKICLQKVSQQICRTTAEKFRQCLQKSIQINTQQNQKVLIQKNRFLNYFDSIILKKFTNQIRDKAYHKKQKEQIYQSQIQQAQIQQSQIQSTQMQQSVAQSTKKGQEYESNIHTIQQSPSVREPANPIYYKQYTNNSFQESNKKQKLDQIGRINLLQNTKELENYDSYFINNFIYQWRILAQEKQQNIQKQKKEIHLTLKQIEIDQNLNFIKPLLVIKLKKNTDDEQLRIINGMWQATQGDGEYFNIQLQCKIKSRSDQSQIVWTFQNDDLEQQQLASKQLFQNRFNSQVNSSDNSQSEIKLILEEYQPSDSIQIELRDQGVNNQEKAYITKQLSELYSDEGIGKVLFVDLDFRDTTFYSHSSIPIIQIESYLSPSIYSTSQNLNDDIEAQINKNMPIIDPLYGNFVQLPILTKKDVKSMKNVLNKLNLLKSDSHRAVTKESQSKEAEEMISIKKNLIYFMSKNICISNSLLKRNIELVVSIEEELLNIKETAPKNLQLQGHLSIPQHTSKDDEKEGQTLFSLLQQYSDRNVLKLASPQTLQKLEKLFKEGLPNYLRLNMWMSISRIQEIKFLYQKGNHDFSKIKQIYSINQEVNPFTSTYQKDKFQQASQYDQILRNSIENLGVIQQEMRENLKNYFSKAVQRTSSQLSFKQIDNILNAYIYWSSIMSKQDSADASSDNFIVYSPNLIPICDKLGQLALSTNFNQQENQESEAIQQQRIEEDVFWTLISLVYFVLPRYYLFQPINQQNVPGIKDTCTNKQYMPKMYTPQLSSKMIGIKSDMTLLKVLLRDLNLDLLKHLNLIGLPVEYYFYNHFLSAFCDLFHPETVYRIWDILYYEASLGSEGHQSYIIISIAYNLLESAQYDLFLCRNPEQAEQVLNFYAYFALVPNLFIENVLNLQQKIIQKHSIYMNIIVNFEDELIIYYKNQLIKNCLLNDLTHAKNKFASCEPVKLSELKQIIQSIYEVNGPKRKKGTLIQAKIKQRDSLEIPDQFDEIDYNRYRLKDNTNLQNKTIAAKLYNPYYNTSGIQLPTSKAPSNNSSMHNISNYNSAFNQNNHHSIYQNNQLQSYLEFGSTRIQSNSPFPSSKPSALKQIQIQKFFIYLHQLRLFWSDCSEIQLELVYTEDQKQEFKIIVDTSVPLSCFFPFIYIEGYDRLNLYIYQDDSASKSIVLLNERVPILEATIDLSKFINDYVIKTSFYFKQNPNHPYNNLFETDETCVEIDLSILLLSDRLKNQLYQNYVSNEPNNSAVAALQQIQGEYEYPSNHINHFILYGESSLGIDYRVLLNLFQQDISDTPFSGQISNSVIDPSYKQAWKINSTIKFEELKELIDKSSKFFGQSNSLFINTNLLRAFYNSYFQISNKHFSLCEALLDMTIFCNSTLLEKLDLIFDLLICFEGVKKNEESIGLNSVMEFVKHIYDSYLIYLPDNQIYDMVEYVMTGQISTIVKAQLLVKDSQLNIDITDELIFLMNVKNLQIKSKDFILGDSDNLRILQSLVNHRLQALLSNTQYSQFLIQINYRSEGTLHVYSCLLEKDWSLSKRQTFDELSEMVIRNNPGYKPLQTVMRENQNLLSINVSKTQIKKETFINGILKLPVIHHLINYQNSIFNKANQIQSLNLQDFSIPQQLNGYFQQIQIVFKVMKNNEEELLKIKFIDNRRESTERYTAESNYYSYTPRSNLDQYPNILKSYIPEQKDFRYKDILILTKQNLFFEIKNKQRIQKELRIHNRQRTLSQSQYVNKTVLYLHANPFDTLEEILLNIEILILKEISNQLDAGYCSLKCLDIENTNIELYLNEGNIMNLLDQSLFKIAHQLPQQEYIYNIIYTYDDCYKLQKQKGVLNMPQNYIKKIDNNFNQLCKQYYTEFLSEYVPCKIIKKVKSQKSNDKKIKYYMVALKSNPQGFALKKPKDVLIVDKSAIEFMPLTTLESLYPQ</sequence>